<feature type="transmembrane region" description="Helical" evidence="1">
    <location>
        <begin position="78"/>
        <end position="98"/>
    </location>
</feature>
<feature type="transmembrane region" description="Helical" evidence="1">
    <location>
        <begin position="287"/>
        <end position="310"/>
    </location>
</feature>
<feature type="transmembrane region" description="Helical" evidence="1">
    <location>
        <begin position="7"/>
        <end position="28"/>
    </location>
</feature>
<keyword evidence="1" id="KW-1133">Transmembrane helix</keyword>
<comment type="caution">
    <text evidence="2">The sequence shown here is derived from an EMBL/GenBank/DDBJ whole genome shotgun (WGS) entry which is preliminary data.</text>
</comment>
<dbReference type="RefSeq" id="WP_281751701.1">
    <property type="nucleotide sequence ID" value="NZ_BRVP01000002.1"/>
</dbReference>
<dbReference type="Pfam" id="PF18943">
    <property type="entry name" value="DUF5690"/>
    <property type="match status" value="1"/>
</dbReference>
<organism evidence="2 3">
    <name type="scientific">Neptunitalea chrysea</name>
    <dbReference type="NCBI Taxonomy" id="1647581"/>
    <lineage>
        <taxon>Bacteria</taxon>
        <taxon>Pseudomonadati</taxon>
        <taxon>Bacteroidota</taxon>
        <taxon>Flavobacteriia</taxon>
        <taxon>Flavobacteriales</taxon>
        <taxon>Flavobacteriaceae</taxon>
        <taxon>Neptunitalea</taxon>
    </lineage>
</organism>
<sequence length="418" mass="47783">MNKKRQITFLLHAVIASFGAYFCMYAFRKPFSVATFADYSFWSIDYKILLIIAQVIGYVTSKFIGIKFIAELNKEKRAFYLVGLIALAEIALLFFGLIKPPYNIVFMFLNGLPLGLVWGIVFSYLEGRKVTEFLGLMLCTSFIVSSGVVKSAGMAVMKYLDVSEFWMPFVTGLFFLPPLVLFAYLLQKLPEPTEEDLRLRHKREPITKADRKKVFKLFALPLVVLVFFYTLLTAFRDFRDNFSREIWDAVGYKGDVSVYATTEIVIALIVLGSLSLLGFIKENRKAFMWYHVLLFVGVVATGGSTILYMMNAIAPWTWMTLLGLGLYLCYVPFNGIFFDRMIATFSVKGNSGYLIYIADSFGYLGSVLVLFYKNFFQSEISWFKFVVNSSYVLSLVGLVVIIISYIYFNRKTSRELSE</sequence>
<dbReference type="Proteomes" id="UP001143545">
    <property type="component" value="Unassembled WGS sequence"/>
</dbReference>
<feature type="transmembrane region" description="Helical" evidence="1">
    <location>
        <begin position="132"/>
        <end position="153"/>
    </location>
</feature>
<keyword evidence="3" id="KW-1185">Reference proteome</keyword>
<feature type="transmembrane region" description="Helical" evidence="1">
    <location>
        <begin position="217"/>
        <end position="236"/>
    </location>
</feature>
<dbReference type="AlphaFoldDB" id="A0A9W6B2Q2"/>
<protein>
    <recommendedName>
        <fullName evidence="4">MFS transporter</fullName>
    </recommendedName>
</protein>
<feature type="transmembrane region" description="Helical" evidence="1">
    <location>
        <begin position="165"/>
        <end position="186"/>
    </location>
</feature>
<feature type="transmembrane region" description="Helical" evidence="1">
    <location>
        <begin position="353"/>
        <end position="371"/>
    </location>
</feature>
<evidence type="ECO:0008006" key="4">
    <source>
        <dbReference type="Google" id="ProtNLM"/>
    </source>
</evidence>
<evidence type="ECO:0000256" key="1">
    <source>
        <dbReference type="SAM" id="Phobius"/>
    </source>
</evidence>
<feature type="transmembrane region" description="Helical" evidence="1">
    <location>
        <begin position="256"/>
        <end position="280"/>
    </location>
</feature>
<dbReference type="SUPFAM" id="SSF103473">
    <property type="entry name" value="MFS general substrate transporter"/>
    <property type="match status" value="1"/>
</dbReference>
<keyword evidence="1" id="KW-0812">Transmembrane</keyword>
<feature type="transmembrane region" description="Helical" evidence="1">
    <location>
        <begin position="391"/>
        <end position="408"/>
    </location>
</feature>
<evidence type="ECO:0000313" key="2">
    <source>
        <dbReference type="EMBL" id="GLB51301.1"/>
    </source>
</evidence>
<feature type="transmembrane region" description="Helical" evidence="1">
    <location>
        <begin position="316"/>
        <end position="333"/>
    </location>
</feature>
<accession>A0A9W6B2Q2</accession>
<dbReference type="InterPro" id="IPR043745">
    <property type="entry name" value="DUF5690"/>
</dbReference>
<feature type="transmembrane region" description="Helical" evidence="1">
    <location>
        <begin position="104"/>
        <end position="125"/>
    </location>
</feature>
<evidence type="ECO:0000313" key="3">
    <source>
        <dbReference type="Proteomes" id="UP001143545"/>
    </source>
</evidence>
<dbReference type="InterPro" id="IPR036259">
    <property type="entry name" value="MFS_trans_sf"/>
</dbReference>
<gene>
    <name evidence="2" type="ORF">NBRC110019_03400</name>
</gene>
<reference evidence="2" key="1">
    <citation type="submission" date="2022-07" db="EMBL/GenBank/DDBJ databases">
        <title>Taxonomy of Novel Oxalotrophic and Methylotrophic Bacteria.</title>
        <authorList>
            <person name="Sahin N."/>
            <person name="Tani A."/>
        </authorList>
    </citation>
    <scope>NUCLEOTIDE SEQUENCE</scope>
    <source>
        <strain evidence="2">AM327</strain>
    </source>
</reference>
<name>A0A9W6B2Q2_9FLAO</name>
<feature type="transmembrane region" description="Helical" evidence="1">
    <location>
        <begin position="48"/>
        <end position="66"/>
    </location>
</feature>
<keyword evidence="1" id="KW-0472">Membrane</keyword>
<proteinExistence type="predicted"/>
<dbReference type="EMBL" id="BRVP01000002">
    <property type="protein sequence ID" value="GLB51301.1"/>
    <property type="molecule type" value="Genomic_DNA"/>
</dbReference>